<dbReference type="OrthoDB" id="2019940at2759"/>
<evidence type="ECO:0000256" key="6">
    <source>
        <dbReference type="ARBA" id="ARBA00023034"/>
    </source>
</evidence>
<evidence type="ECO:0000256" key="4">
    <source>
        <dbReference type="ARBA" id="ARBA00022692"/>
    </source>
</evidence>
<proteinExistence type="inferred from homology"/>
<keyword evidence="11" id="KW-1185">Reference proteome</keyword>
<keyword evidence="9" id="KW-0119">Carbohydrate metabolism</keyword>
<evidence type="ECO:0000256" key="9">
    <source>
        <dbReference type="RuleBase" id="RU364020"/>
    </source>
</evidence>
<evidence type="ECO:0000313" key="10">
    <source>
        <dbReference type="EMBL" id="KAJ8031973.1"/>
    </source>
</evidence>
<gene>
    <name evidence="10" type="ORF">HOLleu_25358</name>
</gene>
<dbReference type="GO" id="GO:0008146">
    <property type="term" value="F:sulfotransferase activity"/>
    <property type="evidence" value="ECO:0007669"/>
    <property type="project" value="InterPro"/>
</dbReference>
<dbReference type="PANTHER" id="PTHR12137:SF54">
    <property type="entry name" value="CARBOHYDRATE SULFOTRANSFERASE"/>
    <property type="match status" value="1"/>
</dbReference>
<evidence type="ECO:0000256" key="1">
    <source>
        <dbReference type="ARBA" id="ARBA00004323"/>
    </source>
</evidence>
<keyword evidence="3 9" id="KW-0808">Transferase</keyword>
<evidence type="ECO:0000256" key="8">
    <source>
        <dbReference type="ARBA" id="ARBA00023180"/>
    </source>
</evidence>
<dbReference type="GO" id="GO:0016051">
    <property type="term" value="P:carbohydrate biosynthetic process"/>
    <property type="evidence" value="ECO:0007669"/>
    <property type="project" value="InterPro"/>
</dbReference>
<protein>
    <recommendedName>
        <fullName evidence="9">Carbohydrate sulfotransferase</fullName>
        <ecNumber evidence="9">2.8.2.-</ecNumber>
    </recommendedName>
</protein>
<dbReference type="AlphaFoldDB" id="A0A9Q1BSP9"/>
<reference evidence="10" key="1">
    <citation type="submission" date="2021-10" db="EMBL/GenBank/DDBJ databases">
        <title>Tropical sea cucumber genome reveals ecological adaptation and Cuvierian tubules defense mechanism.</title>
        <authorList>
            <person name="Chen T."/>
        </authorList>
    </citation>
    <scope>NUCLEOTIDE SEQUENCE</scope>
    <source>
        <strain evidence="10">Nanhai2018</strain>
        <tissue evidence="10">Muscle</tissue>
    </source>
</reference>
<organism evidence="10 11">
    <name type="scientific">Holothuria leucospilota</name>
    <name type="common">Black long sea cucumber</name>
    <name type="synonym">Mertensiothuria leucospilota</name>
    <dbReference type="NCBI Taxonomy" id="206669"/>
    <lineage>
        <taxon>Eukaryota</taxon>
        <taxon>Metazoa</taxon>
        <taxon>Echinodermata</taxon>
        <taxon>Eleutherozoa</taxon>
        <taxon>Echinozoa</taxon>
        <taxon>Holothuroidea</taxon>
        <taxon>Aspidochirotacea</taxon>
        <taxon>Aspidochirotida</taxon>
        <taxon>Holothuriidae</taxon>
        <taxon>Holothuria</taxon>
    </lineage>
</organism>
<dbReference type="GO" id="GO:0000139">
    <property type="term" value="C:Golgi membrane"/>
    <property type="evidence" value="ECO:0007669"/>
    <property type="project" value="UniProtKB-SubCell"/>
</dbReference>
<dbReference type="PANTHER" id="PTHR12137">
    <property type="entry name" value="CARBOHYDRATE SULFOTRANSFERASE"/>
    <property type="match status" value="1"/>
</dbReference>
<dbReference type="EC" id="2.8.2.-" evidence="9"/>
<keyword evidence="7" id="KW-0472">Membrane</keyword>
<evidence type="ECO:0000256" key="7">
    <source>
        <dbReference type="ARBA" id="ARBA00023136"/>
    </source>
</evidence>
<keyword evidence="8 9" id="KW-0325">Glycoprotein</keyword>
<sequence>MAMLSPGKTIHSFRRWIFTTLAGLTAVIVILLCYSTTATPKASLIWFKLAKEDRPATMRNRSYDETSKKLPLNNTIRLIVDSSSSTNRSFSKTLREKDLNEEVKCSKSCQEAVQRHRQQRLINTCAHLPKHRRGSKIWDAEGNLRADQLKRLNHLYPIDNSKLIYCSVPKDGCSSWKRILLAVAGHIEDPNNFSRNVHPIFETKIKPLSKYTPSEAERRLRTYKKFLFVREPLQRMLSLFLDKSVAKHEFPFKDDQFEEFLNYILGTPVHRMALGYPEHWAHASFLCLPCDVRYTFIGRLETSKRDFRYILNNFVNQSSQHKQFYLTNVHKTKSTDPLIKNHYFSHVNNKTLQRIYKRYELDYKLFSYNKPIFLKDTNR</sequence>
<dbReference type="EMBL" id="JAIZAY010000012">
    <property type="protein sequence ID" value="KAJ8031973.1"/>
    <property type="molecule type" value="Genomic_DNA"/>
</dbReference>
<comment type="caution">
    <text evidence="10">The sequence shown here is derived from an EMBL/GenBank/DDBJ whole genome shotgun (WGS) entry which is preliminary data.</text>
</comment>
<comment type="similarity">
    <text evidence="2 9">Belongs to the sulfotransferase 2 family.</text>
</comment>
<evidence type="ECO:0000256" key="2">
    <source>
        <dbReference type="ARBA" id="ARBA00006339"/>
    </source>
</evidence>
<evidence type="ECO:0000256" key="3">
    <source>
        <dbReference type="ARBA" id="ARBA00022679"/>
    </source>
</evidence>
<name>A0A9Q1BSP9_HOLLE</name>
<keyword evidence="5" id="KW-1133">Transmembrane helix</keyword>
<dbReference type="InterPro" id="IPR005331">
    <property type="entry name" value="Sulfotransferase"/>
</dbReference>
<dbReference type="Pfam" id="PF03567">
    <property type="entry name" value="Sulfotransfer_2"/>
    <property type="match status" value="1"/>
</dbReference>
<accession>A0A9Q1BSP9</accession>
<keyword evidence="9" id="KW-0735">Signal-anchor</keyword>
<dbReference type="Proteomes" id="UP001152320">
    <property type="component" value="Chromosome 12"/>
</dbReference>
<evidence type="ECO:0000256" key="5">
    <source>
        <dbReference type="ARBA" id="ARBA00022989"/>
    </source>
</evidence>
<dbReference type="InterPro" id="IPR018011">
    <property type="entry name" value="Carb_sulfotrans_8-10"/>
</dbReference>
<keyword evidence="6 9" id="KW-0333">Golgi apparatus</keyword>
<evidence type="ECO:0000313" key="11">
    <source>
        <dbReference type="Proteomes" id="UP001152320"/>
    </source>
</evidence>
<comment type="subcellular location">
    <subcellularLocation>
        <location evidence="1 9">Golgi apparatus membrane</location>
        <topology evidence="1 9">Single-pass type II membrane protein</topology>
    </subcellularLocation>
</comment>
<keyword evidence="4" id="KW-0812">Transmembrane</keyword>